<dbReference type="GeneID" id="63717765"/>
<dbReference type="AlphaFoldDB" id="A0A151GLY3"/>
<name>A0A151GLY3_DRECN</name>
<dbReference type="InParanoid" id="A0A151GLY3"/>
<comment type="caution">
    <text evidence="2">The sequence shown here is derived from an EMBL/GenBank/DDBJ whole genome shotgun (WGS) entry which is preliminary data.</text>
</comment>
<organism evidence="2 3">
    <name type="scientific">Drechmeria coniospora</name>
    <name type="common">Nematophagous fungus</name>
    <name type="synonym">Meria coniospora</name>
    <dbReference type="NCBI Taxonomy" id="98403"/>
    <lineage>
        <taxon>Eukaryota</taxon>
        <taxon>Fungi</taxon>
        <taxon>Dikarya</taxon>
        <taxon>Ascomycota</taxon>
        <taxon>Pezizomycotina</taxon>
        <taxon>Sordariomycetes</taxon>
        <taxon>Hypocreomycetidae</taxon>
        <taxon>Hypocreales</taxon>
        <taxon>Ophiocordycipitaceae</taxon>
        <taxon>Drechmeria</taxon>
    </lineage>
</organism>
<sequence length="468" mass="51462">MKALMPLRLSNSNLGMASMLDVHEEVDPFDEGEPVDFPELLARDLEISSDLFTAKNMTAGTPITSLAYSARPVSRMLGVIEEASAFDEHESDSSSTAPSFSCRRRESLMTAPTSVASTNWRPSKVADRHGSWIDDSDDEDPRLRRSTRRKSHSVGASPSRIPLTDRPASTGYAFPRRRAKLAIEIPRIPNTYTSPIPSPSPSPTKYTQMPPQLPQPPRPQALDVQAPSIMSSHTQPHLPSPIVSTIPAVPTAPSFVSLRSVPSVQSWLNSSLQPLPLNDDLSRVVPLPPDTMETLRVSISCFPETMLLSSSLTVDTIRTYSKKARQPELRETSRRSLWRKVVRRPESRLDLASGRPWEPLKNVFGCCSDYVCDALYAHIVAYNYVCVLANSSGDDEIPKKAASLLGLGRKRLSAPETAQDMQGGLLQCITRLVATARLMADKDDIADAGEADMLFVRSLCEIVRIAEA</sequence>
<protein>
    <submittedName>
        <fullName evidence="2">Uncharacterized protein</fullName>
    </submittedName>
</protein>
<accession>A0A151GLY3</accession>
<feature type="region of interest" description="Disordered" evidence="1">
    <location>
        <begin position="111"/>
        <end position="220"/>
    </location>
</feature>
<keyword evidence="3" id="KW-1185">Reference proteome</keyword>
<feature type="compositionally biased region" description="Polar residues" evidence="1">
    <location>
        <begin position="111"/>
        <end position="121"/>
    </location>
</feature>
<dbReference type="Proteomes" id="UP000076580">
    <property type="component" value="Chromosome 02"/>
</dbReference>
<feature type="region of interest" description="Disordered" evidence="1">
    <location>
        <begin position="85"/>
        <end position="104"/>
    </location>
</feature>
<dbReference type="RefSeq" id="XP_040657461.1">
    <property type="nucleotide sequence ID" value="XM_040802428.1"/>
</dbReference>
<dbReference type="EMBL" id="LAYC01000002">
    <property type="protein sequence ID" value="KYK58109.1"/>
    <property type="molecule type" value="Genomic_DNA"/>
</dbReference>
<evidence type="ECO:0000313" key="2">
    <source>
        <dbReference type="EMBL" id="KYK58109.1"/>
    </source>
</evidence>
<proteinExistence type="predicted"/>
<reference evidence="2 3" key="1">
    <citation type="journal article" date="2016" name="Sci. Rep.">
        <title>Insights into Adaptations to a Near-Obligate Nematode Endoparasitic Lifestyle from the Finished Genome of Drechmeria coniospora.</title>
        <authorList>
            <person name="Zhang L."/>
            <person name="Zhou Z."/>
            <person name="Guo Q."/>
            <person name="Fokkens L."/>
            <person name="Miskei M."/>
            <person name="Pocsi I."/>
            <person name="Zhang W."/>
            <person name="Chen M."/>
            <person name="Wang L."/>
            <person name="Sun Y."/>
            <person name="Donzelli B.G."/>
            <person name="Gibson D.M."/>
            <person name="Nelson D.R."/>
            <person name="Luo J.G."/>
            <person name="Rep M."/>
            <person name="Liu H."/>
            <person name="Yang S."/>
            <person name="Wang J."/>
            <person name="Krasnoff S.B."/>
            <person name="Xu Y."/>
            <person name="Molnar I."/>
            <person name="Lin M."/>
        </authorList>
    </citation>
    <scope>NUCLEOTIDE SEQUENCE [LARGE SCALE GENOMIC DNA]</scope>
    <source>
        <strain evidence="2 3">ARSEF 6962</strain>
    </source>
</reference>
<evidence type="ECO:0000256" key="1">
    <source>
        <dbReference type="SAM" id="MobiDB-lite"/>
    </source>
</evidence>
<gene>
    <name evidence="2" type="ORF">DCS_05122</name>
</gene>
<evidence type="ECO:0000313" key="3">
    <source>
        <dbReference type="Proteomes" id="UP000076580"/>
    </source>
</evidence>
<dbReference type="STRING" id="98403.A0A151GLY3"/>